<evidence type="ECO:0000256" key="19">
    <source>
        <dbReference type="ARBA" id="ARBA00046617"/>
    </source>
</evidence>
<dbReference type="CTD" id="54106"/>
<keyword evidence="11" id="KW-1133">Transmembrane helix</keyword>
<evidence type="ECO:0000256" key="14">
    <source>
        <dbReference type="ARBA" id="ARBA00023170"/>
    </source>
</evidence>
<dbReference type="Pfam" id="PF13855">
    <property type="entry name" value="LRR_8"/>
    <property type="match status" value="5"/>
</dbReference>
<dbReference type="PRINTS" id="PR01537">
    <property type="entry name" value="INTRLKN1R1F"/>
</dbReference>
<evidence type="ECO:0000256" key="3">
    <source>
        <dbReference type="ARBA" id="ARBA00017400"/>
    </source>
</evidence>
<dbReference type="InterPro" id="IPR032675">
    <property type="entry name" value="LRR_dom_sf"/>
</dbReference>
<dbReference type="GO" id="GO:0032755">
    <property type="term" value="P:positive regulation of interleukin-6 production"/>
    <property type="evidence" value="ECO:0007669"/>
    <property type="project" value="TreeGrafter"/>
</dbReference>
<keyword evidence="16" id="KW-0395">Inflammatory response</keyword>
<evidence type="ECO:0000256" key="13">
    <source>
        <dbReference type="ARBA" id="ARBA00023139"/>
    </source>
</evidence>
<protein>
    <recommendedName>
        <fullName evidence="3">Toll-like receptor 9</fullName>
    </recommendedName>
</protein>
<evidence type="ECO:0000256" key="9">
    <source>
        <dbReference type="ARBA" id="ARBA00022753"/>
    </source>
</evidence>
<keyword evidence="6" id="KW-0812">Transmembrane</keyword>
<evidence type="ECO:0000256" key="4">
    <source>
        <dbReference type="ARBA" id="ARBA00022588"/>
    </source>
</evidence>
<evidence type="ECO:0000256" key="8">
    <source>
        <dbReference type="ARBA" id="ARBA00022737"/>
    </source>
</evidence>
<feature type="chain" id="PRO_5028118909" description="Toll-like receptor 9" evidence="20">
    <location>
        <begin position="17"/>
        <end position="1028"/>
    </location>
</feature>
<dbReference type="GO" id="GO:0045087">
    <property type="term" value="P:innate immune response"/>
    <property type="evidence" value="ECO:0007669"/>
    <property type="project" value="UniProtKB-KW"/>
</dbReference>
<proteinExistence type="inferred from homology"/>
<evidence type="ECO:0000313" key="23">
    <source>
        <dbReference type="RefSeq" id="XP_033782518.1"/>
    </source>
</evidence>
<accession>A0A6P8Q5R1</accession>
<dbReference type="KEGG" id="gsh:117351397"/>
<keyword evidence="12" id="KW-0472">Membrane</keyword>
<dbReference type="Pfam" id="PF01582">
    <property type="entry name" value="TIR"/>
    <property type="match status" value="1"/>
</dbReference>
<dbReference type="GO" id="GO:0002224">
    <property type="term" value="P:toll-like receptor signaling pathway"/>
    <property type="evidence" value="ECO:0007669"/>
    <property type="project" value="TreeGrafter"/>
</dbReference>
<evidence type="ECO:0000256" key="11">
    <source>
        <dbReference type="ARBA" id="ARBA00022989"/>
    </source>
</evidence>
<feature type="domain" description="TIR" evidence="21">
    <location>
        <begin position="866"/>
        <end position="1010"/>
    </location>
</feature>
<evidence type="ECO:0000256" key="6">
    <source>
        <dbReference type="ARBA" id="ARBA00022692"/>
    </source>
</evidence>
<comment type="subunit">
    <text evidence="19">Monomer and homodimer. Exists as a monomer in the absence of unmethylated cytidine-phosphate-guanosine (CpG) ligand. Proteolytic processing of an insertion loop (Z-loop) is required for homodimerization upon binding to the unmethylated CpG ligand leading to its activation. Interacts with MYD88 via their respective TIR domains. Interacts with BTK. Interacts (via transmembrane domain) with UNC93B1. Interacts with CD300LH; the interaction may promote full activation of TLR9-triggered innate responses. Interacts with CNPY3 and HSP90B1; this interaction is required for proper folding in the endoplasmic reticulum. Interacts with SMPDL3B. Interacts with CD82; this interaction is essential for TLR9-dependent myddosome formation in response to CpG stimulation.</text>
</comment>
<keyword evidence="13" id="KW-0564">Palmitate</keyword>
<evidence type="ECO:0000313" key="22">
    <source>
        <dbReference type="Proteomes" id="UP000515159"/>
    </source>
</evidence>
<keyword evidence="14" id="KW-0675">Receptor</keyword>
<dbReference type="RefSeq" id="XP_033782518.1">
    <property type="nucleotide sequence ID" value="XM_033926627.1"/>
</dbReference>
<reference evidence="23" key="1">
    <citation type="submission" date="2025-08" db="UniProtKB">
        <authorList>
            <consortium name="RefSeq"/>
        </authorList>
    </citation>
    <scope>IDENTIFICATION</scope>
</reference>
<keyword evidence="15" id="KW-0325">Glycoprotein</keyword>
<evidence type="ECO:0000256" key="17">
    <source>
        <dbReference type="ARBA" id="ARBA00023288"/>
    </source>
</evidence>
<keyword evidence="9" id="KW-0967">Endosome</keyword>
<dbReference type="GO" id="GO:0038187">
    <property type="term" value="F:pattern recognition receptor activity"/>
    <property type="evidence" value="ECO:0007669"/>
    <property type="project" value="TreeGrafter"/>
</dbReference>
<evidence type="ECO:0000256" key="2">
    <source>
        <dbReference type="ARBA" id="ARBA00009634"/>
    </source>
</evidence>
<dbReference type="GO" id="GO:0005768">
    <property type="term" value="C:endosome"/>
    <property type="evidence" value="ECO:0007669"/>
    <property type="project" value="UniProtKB-SubCell"/>
</dbReference>
<feature type="signal peptide" evidence="20">
    <location>
        <begin position="1"/>
        <end position="16"/>
    </location>
</feature>
<evidence type="ECO:0000256" key="7">
    <source>
        <dbReference type="ARBA" id="ARBA00022729"/>
    </source>
</evidence>
<dbReference type="OrthoDB" id="10006997at2759"/>
<evidence type="ECO:0000256" key="18">
    <source>
        <dbReference type="ARBA" id="ARBA00046288"/>
    </source>
</evidence>
<dbReference type="GeneID" id="117351397"/>
<dbReference type="FunCoup" id="A0A6P8Q5R1">
    <property type="interactions" value="155"/>
</dbReference>
<dbReference type="InterPro" id="IPR035897">
    <property type="entry name" value="Toll_tir_struct_dom_sf"/>
</dbReference>
<keyword evidence="8" id="KW-0677">Repeat</keyword>
<dbReference type="SMART" id="SM00365">
    <property type="entry name" value="LRR_SD22"/>
    <property type="match status" value="6"/>
</dbReference>
<evidence type="ECO:0000256" key="15">
    <source>
        <dbReference type="ARBA" id="ARBA00023180"/>
    </source>
</evidence>
<dbReference type="GO" id="GO:0006954">
    <property type="term" value="P:inflammatory response"/>
    <property type="evidence" value="ECO:0007669"/>
    <property type="project" value="UniProtKB-KW"/>
</dbReference>
<organism evidence="22 23">
    <name type="scientific">Geotrypetes seraphini</name>
    <name type="common">Gaboon caecilian</name>
    <name type="synonym">Caecilia seraphini</name>
    <dbReference type="NCBI Taxonomy" id="260995"/>
    <lineage>
        <taxon>Eukaryota</taxon>
        <taxon>Metazoa</taxon>
        <taxon>Chordata</taxon>
        <taxon>Craniata</taxon>
        <taxon>Vertebrata</taxon>
        <taxon>Euteleostomi</taxon>
        <taxon>Amphibia</taxon>
        <taxon>Gymnophiona</taxon>
        <taxon>Geotrypetes</taxon>
    </lineage>
</organism>
<comment type="subcellular location">
    <subcellularLocation>
        <location evidence="18">Endomembrane system</location>
        <topology evidence="18">Single-pass type I membrane protein</topology>
    </subcellularLocation>
    <subcellularLocation>
        <location evidence="1">Endosome</location>
    </subcellularLocation>
</comment>
<evidence type="ECO:0000256" key="20">
    <source>
        <dbReference type="SAM" id="SignalP"/>
    </source>
</evidence>
<gene>
    <name evidence="23" type="primary">TLR9</name>
</gene>
<dbReference type="Gene3D" id="3.80.10.10">
    <property type="entry name" value="Ribonuclease Inhibitor"/>
    <property type="match status" value="1"/>
</dbReference>
<keyword evidence="7 20" id="KW-0732">Signal</keyword>
<dbReference type="PROSITE" id="PS51450">
    <property type="entry name" value="LRR"/>
    <property type="match status" value="4"/>
</dbReference>
<comment type="similarity">
    <text evidence="2">Belongs to the Toll-like receptor family.</text>
</comment>
<dbReference type="Proteomes" id="UP000515159">
    <property type="component" value="Chromosome 17"/>
</dbReference>
<dbReference type="GO" id="GO:0051607">
    <property type="term" value="P:defense response to virus"/>
    <property type="evidence" value="ECO:0007669"/>
    <property type="project" value="TreeGrafter"/>
</dbReference>
<keyword evidence="5" id="KW-0433">Leucine-rich repeat</keyword>
<dbReference type="PANTHER" id="PTHR47410:SF3">
    <property type="entry name" value="TOLL-LIKE RECEPTOR 9"/>
    <property type="match status" value="1"/>
</dbReference>
<dbReference type="InParanoid" id="A0A6P8Q5R1"/>
<dbReference type="Gene3D" id="3.40.50.10140">
    <property type="entry name" value="Toll/interleukin-1 receptor homology (TIR) domain"/>
    <property type="match status" value="1"/>
</dbReference>
<dbReference type="SMART" id="SM00369">
    <property type="entry name" value="LRR_TYP"/>
    <property type="match status" value="14"/>
</dbReference>
<evidence type="ECO:0000256" key="12">
    <source>
        <dbReference type="ARBA" id="ARBA00023136"/>
    </source>
</evidence>
<sequence>MGYVLILTRTLCSVSGSLLEFLPCQRNGSSGIDCVDHGLDTVPSFSPLQGQNITSLNLMYNRLQFLRMSAFASFPNLIQLNLKWNCPPQAMRSDFYMDCRLTIEPRTFMPLQRLAYLDLSANSLQDIPSLPSSLKYLSLTRNLILTLDASALSHLQNLRELYMDGNCYYKNPCASSLKISSGALSQLSKLKHLSLKYNNMSDIPRNLPPSLNSLYLSYNRITWISRDSFRDLVNLRVLDIGGNCRRCDHASNPCVNCNGSLHLDHDSFLILRNLEGLVLRDNSLYHLDPQLFQSMSNLRVLDLNENFLYDVIRSGTVFEPLKKLKKLFLSFNYHKRLIFDRLILAPSFRHLESLKELRIDGLFFRAVNEESIQPLVRLRNFTRLSLQLNFISQINVSVFGNLPSLLQIYLSDNGIISPYHRKTVPAVSTSEHTPSITGQQPWSPETCFISSLASEKSPSMKRQFLQAPYFLPSCSFYQKTLHLARNNLVTITPEMFKNLTDIDCLQLSFNSISQTVNGHQFTGLNKLKMLDLSHNKINLYFNSAFSELPQLETLDLSYNSYHFQMTGIGHRLTFISQMKALTFLNLAYNKIANRITTELHSDSLQVLLFDGNLLNTMWQHGDLYLKFFFHLTNLTKLDISNNYLRVLLPKTFANLPKALKILIVKQNLLASFNWTCLALLPKLNVLDLSANKLASLSNTSNLSAASLQNLDLSYNHIDRIGQHFFVNAPALILLNLSYNSLQEVNKDWFGESLQHLDLRGNPLLCTCDSIFFEFILSTNIQIPDLTNKVTCGSPYHLKNKSVFSRDLHFCPDDQISLCLFSISMLSIFLLMMGSTLKHFLGWDVWYTFYICLASLCVLSSKSNDSEEYDAFIAFDKTQSDVADWVYNDLQVRLEEKGLRRFRVCLEDRDWIPGKSLVENLWDSVYRSKKTVFVLSQVKPVSGLLRVAFLLVQQRLLEEQKDVVVFVLLERLRRRSRYLNLRRRLCRKTVLFWPQDPCGQQYFWGQLRRVLEKDNHAFYDQNFKVGVQD</sequence>
<keyword evidence="22" id="KW-1185">Reference proteome</keyword>
<dbReference type="GO" id="GO:0007249">
    <property type="term" value="P:canonical NF-kappaB signal transduction"/>
    <property type="evidence" value="ECO:0007669"/>
    <property type="project" value="TreeGrafter"/>
</dbReference>
<dbReference type="PRINTS" id="PR00019">
    <property type="entry name" value="LEURICHRPT"/>
</dbReference>
<keyword evidence="17" id="KW-0449">Lipoprotein</keyword>
<evidence type="ECO:0000256" key="10">
    <source>
        <dbReference type="ARBA" id="ARBA00022859"/>
    </source>
</evidence>
<evidence type="ECO:0000259" key="21">
    <source>
        <dbReference type="PROSITE" id="PS50104"/>
    </source>
</evidence>
<dbReference type="PANTHER" id="PTHR47410">
    <property type="entry name" value="TOLL-LIKE RECEPTOR 7-RELATED"/>
    <property type="match status" value="1"/>
</dbReference>
<dbReference type="SUPFAM" id="SSF52200">
    <property type="entry name" value="Toll/Interleukin receptor TIR domain"/>
    <property type="match status" value="1"/>
</dbReference>
<name>A0A6P8Q5R1_GEOSA</name>
<keyword evidence="10" id="KW-0391">Immunity</keyword>
<dbReference type="InterPro" id="IPR003591">
    <property type="entry name" value="Leu-rich_rpt_typical-subtyp"/>
</dbReference>
<dbReference type="InterPro" id="IPR001611">
    <property type="entry name" value="Leu-rich_rpt"/>
</dbReference>
<keyword evidence="4" id="KW-0399">Innate immunity</keyword>
<evidence type="ECO:0000256" key="1">
    <source>
        <dbReference type="ARBA" id="ARBA00004177"/>
    </source>
</evidence>
<dbReference type="GO" id="GO:0005886">
    <property type="term" value="C:plasma membrane"/>
    <property type="evidence" value="ECO:0007669"/>
    <property type="project" value="TreeGrafter"/>
</dbReference>
<dbReference type="InterPro" id="IPR000157">
    <property type="entry name" value="TIR_dom"/>
</dbReference>
<evidence type="ECO:0000256" key="5">
    <source>
        <dbReference type="ARBA" id="ARBA00022614"/>
    </source>
</evidence>
<dbReference type="SUPFAM" id="SSF52058">
    <property type="entry name" value="L domain-like"/>
    <property type="match status" value="2"/>
</dbReference>
<dbReference type="GO" id="GO:1902533">
    <property type="term" value="P:positive regulation of intracellular signal transduction"/>
    <property type="evidence" value="ECO:0007669"/>
    <property type="project" value="UniProtKB-ARBA"/>
</dbReference>
<dbReference type="AlphaFoldDB" id="A0A6P8Q5R1"/>
<evidence type="ECO:0000256" key="16">
    <source>
        <dbReference type="ARBA" id="ARBA00023198"/>
    </source>
</evidence>
<dbReference type="SMART" id="SM00255">
    <property type="entry name" value="TIR"/>
    <property type="match status" value="1"/>
</dbReference>
<dbReference type="PROSITE" id="PS50104">
    <property type="entry name" value="TIR"/>
    <property type="match status" value="1"/>
</dbReference>